<dbReference type="Proteomes" id="UP001233999">
    <property type="component" value="Unassembled WGS sequence"/>
</dbReference>
<feature type="region of interest" description="Disordered" evidence="5">
    <location>
        <begin position="1136"/>
        <end position="1266"/>
    </location>
</feature>
<keyword evidence="3" id="KW-0539">Nucleus</keyword>
<proteinExistence type="inferred from homology"/>
<name>A0AAD7ZTC7_DIPPU</name>
<reference evidence="6" key="1">
    <citation type="journal article" date="2023" name="IScience">
        <title>Live-bearing cockroach genome reveals convergent evolutionary mechanisms linked to viviparity in insects and beyond.</title>
        <authorList>
            <person name="Fouks B."/>
            <person name="Harrison M.C."/>
            <person name="Mikhailova A.A."/>
            <person name="Marchal E."/>
            <person name="English S."/>
            <person name="Carruthers M."/>
            <person name="Jennings E.C."/>
            <person name="Chiamaka E.L."/>
            <person name="Frigard R.A."/>
            <person name="Pippel M."/>
            <person name="Attardo G.M."/>
            <person name="Benoit J.B."/>
            <person name="Bornberg-Bauer E."/>
            <person name="Tobe S.S."/>
        </authorList>
    </citation>
    <scope>NUCLEOTIDE SEQUENCE</scope>
    <source>
        <strain evidence="6">Stay&amp;Tobe</strain>
    </source>
</reference>
<comment type="similarity">
    <text evidence="2">Belongs to the MYBBP1A family.</text>
</comment>
<dbReference type="EMBL" id="JASPKZ010007175">
    <property type="protein sequence ID" value="KAJ9586293.1"/>
    <property type="molecule type" value="Genomic_DNA"/>
</dbReference>
<evidence type="ECO:0000256" key="4">
    <source>
        <dbReference type="SAM" id="Coils"/>
    </source>
</evidence>
<dbReference type="GO" id="GO:0005730">
    <property type="term" value="C:nucleolus"/>
    <property type="evidence" value="ECO:0007669"/>
    <property type="project" value="InterPro"/>
</dbReference>
<evidence type="ECO:0000256" key="3">
    <source>
        <dbReference type="ARBA" id="ARBA00023242"/>
    </source>
</evidence>
<feature type="compositionally biased region" description="Basic residues" evidence="5">
    <location>
        <begin position="1241"/>
        <end position="1251"/>
    </location>
</feature>
<dbReference type="GO" id="GO:0043565">
    <property type="term" value="F:sequence-specific DNA binding"/>
    <property type="evidence" value="ECO:0007669"/>
    <property type="project" value="TreeGrafter"/>
</dbReference>
<evidence type="ECO:0000256" key="1">
    <source>
        <dbReference type="ARBA" id="ARBA00004123"/>
    </source>
</evidence>
<keyword evidence="7" id="KW-1185">Reference proteome</keyword>
<evidence type="ECO:0008006" key="8">
    <source>
        <dbReference type="Google" id="ProtNLM"/>
    </source>
</evidence>
<gene>
    <name evidence="6" type="ORF">L9F63_020056</name>
</gene>
<feature type="compositionally biased region" description="Acidic residues" evidence="5">
    <location>
        <begin position="1140"/>
        <end position="1167"/>
    </location>
</feature>
<keyword evidence="4" id="KW-0175">Coiled coil</keyword>
<evidence type="ECO:0000313" key="6">
    <source>
        <dbReference type="EMBL" id="KAJ9586293.1"/>
    </source>
</evidence>
<organism evidence="6 7">
    <name type="scientific">Diploptera punctata</name>
    <name type="common">Pacific beetle cockroach</name>
    <dbReference type="NCBI Taxonomy" id="6984"/>
    <lineage>
        <taxon>Eukaryota</taxon>
        <taxon>Metazoa</taxon>
        <taxon>Ecdysozoa</taxon>
        <taxon>Arthropoda</taxon>
        <taxon>Hexapoda</taxon>
        <taxon>Insecta</taxon>
        <taxon>Pterygota</taxon>
        <taxon>Neoptera</taxon>
        <taxon>Polyneoptera</taxon>
        <taxon>Dictyoptera</taxon>
        <taxon>Blattodea</taxon>
        <taxon>Blaberoidea</taxon>
        <taxon>Blaberidae</taxon>
        <taxon>Diplopterinae</taxon>
        <taxon>Diploptera</taxon>
    </lineage>
</organism>
<evidence type="ECO:0000256" key="5">
    <source>
        <dbReference type="SAM" id="MobiDB-lite"/>
    </source>
</evidence>
<dbReference type="SUPFAM" id="SSF48371">
    <property type="entry name" value="ARM repeat"/>
    <property type="match status" value="1"/>
</dbReference>
<reference evidence="6" key="2">
    <citation type="submission" date="2023-05" db="EMBL/GenBank/DDBJ databases">
        <authorList>
            <person name="Fouks B."/>
        </authorList>
    </citation>
    <scope>NUCLEOTIDE SEQUENCE</scope>
    <source>
        <strain evidence="6">Stay&amp;Tobe</strain>
        <tissue evidence="6">Testes</tissue>
    </source>
</reference>
<dbReference type="PANTHER" id="PTHR13213:SF2">
    <property type="entry name" value="MYB-BINDING PROTEIN 1A"/>
    <property type="match status" value="1"/>
</dbReference>
<protein>
    <recommendedName>
        <fullName evidence="8">Myb-binding protein 1A</fullName>
    </recommendedName>
</protein>
<dbReference type="InterPro" id="IPR007015">
    <property type="entry name" value="DNA_pol_V/MYBBP1A"/>
</dbReference>
<dbReference type="PANTHER" id="PTHR13213">
    <property type="entry name" value="MYB-BINDING PROTEIN 1A FAMILY MEMBER"/>
    <property type="match status" value="1"/>
</dbReference>
<evidence type="ECO:0000313" key="7">
    <source>
        <dbReference type="Proteomes" id="UP001233999"/>
    </source>
</evidence>
<feature type="coiled-coil region" evidence="4">
    <location>
        <begin position="603"/>
        <end position="630"/>
    </location>
</feature>
<dbReference type="GO" id="GO:0003714">
    <property type="term" value="F:transcription corepressor activity"/>
    <property type="evidence" value="ECO:0007669"/>
    <property type="project" value="TreeGrafter"/>
</dbReference>
<comment type="caution">
    <text evidence="6">The sequence shown here is derived from an EMBL/GenBank/DDBJ whole genome shotgun (WGS) entry which is preliminary data.</text>
</comment>
<feature type="compositionally biased region" description="Basic and acidic residues" evidence="5">
    <location>
        <begin position="1198"/>
        <end position="1209"/>
    </location>
</feature>
<feature type="region of interest" description="Disordered" evidence="5">
    <location>
        <begin position="692"/>
        <end position="743"/>
    </location>
</feature>
<feature type="compositionally biased region" description="Acidic residues" evidence="5">
    <location>
        <begin position="701"/>
        <end position="740"/>
    </location>
</feature>
<dbReference type="GO" id="GO:0003723">
    <property type="term" value="F:RNA binding"/>
    <property type="evidence" value="ECO:0007669"/>
    <property type="project" value="TreeGrafter"/>
</dbReference>
<comment type="subcellular location">
    <subcellularLocation>
        <location evidence="1">Nucleus</location>
    </subcellularLocation>
</comment>
<sequence length="1266" mass="143747">MEASSEHMLQVHGSKKMDSTVLDCFTVLGNNNEKSRIDAGVKLLEHVFVKQADFEGGDLCSELQYTLKRLICGVASSRVTARKGFFTALVGFAFFFSIYISKGCSRNSKKELHATNVSKSVTDIYAGHIFVYGALIRSGLLLKGSAEDMTLVFNGLLETGAKRSYLVFPAHIFLITLLEKIEKESFHDTIWPLLKNSVKPLAEESLEMLHFLLIGRSKFPEVVKKKFLTNNVGSPEIIHENFADLCQTSNGNTVRTASDFNHPVHEEFCKQLVKYPLLRAFWEQGIEVQLEKPSESKKIIAIEMFYYILKHLEDKSQVPHLLTPRFVDMVLKSLEKLWRKLVSKNDRVCSRVHEVFVNYMITTTLKEGKIKDKTILKTVKKLCFDAGGDVMFDRESGTKVVANLMGMLKESGVKKMAEMFGDVITGMSGKKGGLDGEEPRAWNNKEKIYAADVFARLLGQPAVIGEMEWKTEQLKFLLNKGLFYSAMNEQGEAPVGGLLADALKQTFFRALNQRMPKMENVRTVLNALVKHVNKIIEAGKHLLRQPLASEVMTSWQKLVATSESLERKIEKGKNVMLARVFHTMFLYMGLQLLADPKLADDALAELYSCYERAEKERKEKKLEKKEERSEIGVEEENEPQWVEVAVDLILSLLSQSSKIPRNMLDMFFFHLSPHLTGPALGQIIQVLDPAAQDSPLSNSLNEEDEMSDDDDDDNENSGEDSGEESDSSEVSDVEGEEEETVNDKFRMDIQQALGSAATQTDTESVDIDEMDEEEGKKLDAALSLAFKKYKATKPNKNTKKQVKDDRILMHFRIRAVDLLEIYLKSEHAGTEASLGSYIDIMLVLFSLLEFCIRDSHQKPLENKVRFDASRLSSARKNVSLQGETEETIANALRSLMEMGEKTTGPVFLDMGHKVVECCTFLVKCSQKLPVRTEDNSPIIEIYRNALVNFFTKRDCLHQQNLFKSVLEIVWEGNWTLVPLLIHFAFDPEIRPFRRNQALYLLTIFFRNRRIRNIPDLAQIAELKLKDIETSLSQSAIKFLELQVADGSRKPGRQVKQKFMHELFVLFVTIWHSYGEGKKGGNSIDWSTFGKVLVSYREKFDLTAEAKTSFNKLARVLNVTWTSIPKDKKQEVKDKFNDLENSGENENMEVSSDEEEEMEDQDNEEEETGTTKKSKKNKKKEKPRKKPENKAKLKKRSRELRFDSLSKGLEDVTFSGLDGNVEVGMEGGSDSESEVPNGLVNGKKHEKLHKRKSDVSVDNERTHKKKK</sequence>
<accession>A0AAD7ZTC7</accession>
<feature type="compositionally biased region" description="Basic residues" evidence="5">
    <location>
        <begin position="1171"/>
        <end position="1184"/>
    </location>
</feature>
<evidence type="ECO:0000256" key="2">
    <source>
        <dbReference type="ARBA" id="ARBA00006809"/>
    </source>
</evidence>
<dbReference type="InterPro" id="IPR016024">
    <property type="entry name" value="ARM-type_fold"/>
</dbReference>
<dbReference type="Pfam" id="PF04931">
    <property type="entry name" value="DNA_pol_phi"/>
    <property type="match status" value="1"/>
</dbReference>
<dbReference type="AlphaFoldDB" id="A0AAD7ZTC7"/>